<evidence type="ECO:0000256" key="5">
    <source>
        <dbReference type="ARBA" id="ARBA00023034"/>
    </source>
</evidence>
<dbReference type="PANTHER" id="PTHR14190:SF7">
    <property type="entry name" value="VACUOLAR PROTEIN SORTING-ASSOCIATED PROTEIN 52 HOMOLOG"/>
    <property type="match status" value="1"/>
</dbReference>
<dbReference type="Pfam" id="PF04129">
    <property type="entry name" value="Vps52_CC"/>
    <property type="match status" value="1"/>
</dbReference>
<feature type="domain" description="Vps52 C-terminal" evidence="7">
    <location>
        <begin position="261"/>
        <end position="584"/>
    </location>
</feature>
<accession>A0ABR1FGJ1</accession>
<evidence type="ECO:0000256" key="3">
    <source>
        <dbReference type="ARBA" id="ARBA00022448"/>
    </source>
</evidence>
<evidence type="ECO:0000313" key="8">
    <source>
        <dbReference type="EMBL" id="KAK7230390.1"/>
    </source>
</evidence>
<evidence type="ECO:0000256" key="1">
    <source>
        <dbReference type="ARBA" id="ARBA00004601"/>
    </source>
</evidence>
<gene>
    <name evidence="8" type="primary">VPS52</name>
    <name evidence="8" type="ORF">SO694_00182021</name>
</gene>
<dbReference type="Proteomes" id="UP001363151">
    <property type="component" value="Unassembled WGS sequence"/>
</dbReference>
<keyword evidence="4" id="KW-0653">Protein transport</keyword>
<comment type="caution">
    <text evidence="8">The sequence shown here is derived from an EMBL/GenBank/DDBJ whole genome shotgun (WGS) entry which is preliminary data.</text>
</comment>
<dbReference type="EMBL" id="JBBJCI010000435">
    <property type="protein sequence ID" value="KAK7230390.1"/>
    <property type="molecule type" value="Genomic_DNA"/>
</dbReference>
<dbReference type="InterPro" id="IPR048361">
    <property type="entry name" value="Vps52_C"/>
</dbReference>
<evidence type="ECO:0000256" key="2">
    <source>
        <dbReference type="ARBA" id="ARBA00008180"/>
    </source>
</evidence>
<protein>
    <submittedName>
        <fullName evidence="8">Vacuolar protein sorting-associated protein</fullName>
    </submittedName>
</protein>
<keyword evidence="9" id="KW-1185">Reference proteome</keyword>
<dbReference type="PANTHER" id="PTHR14190">
    <property type="entry name" value="SUPPRESSOR OF ACTIN MUTATIONS 2/VACUOLAR PROTEIN SORTING 52"/>
    <property type="match status" value="1"/>
</dbReference>
<name>A0ABR1FGJ1_AURAN</name>
<evidence type="ECO:0000313" key="9">
    <source>
        <dbReference type="Proteomes" id="UP001363151"/>
    </source>
</evidence>
<keyword evidence="5" id="KW-0333">Golgi apparatus</keyword>
<feature type="domain" description="Vps52 coiled-coil" evidence="6">
    <location>
        <begin position="58"/>
        <end position="243"/>
    </location>
</feature>
<evidence type="ECO:0000256" key="4">
    <source>
        <dbReference type="ARBA" id="ARBA00022927"/>
    </source>
</evidence>
<dbReference type="InterPro" id="IPR048319">
    <property type="entry name" value="Vps52_CC"/>
</dbReference>
<keyword evidence="3" id="KW-0813">Transport</keyword>
<comment type="similarity">
    <text evidence="2">Belongs to the VPS52 family.</text>
</comment>
<comment type="subcellular location">
    <subcellularLocation>
        <location evidence="1">Golgi apparatus</location>
        <location evidence="1">trans-Golgi network</location>
    </subcellularLocation>
</comment>
<proteinExistence type="inferred from homology"/>
<evidence type="ECO:0000259" key="7">
    <source>
        <dbReference type="Pfam" id="PF20655"/>
    </source>
</evidence>
<dbReference type="InterPro" id="IPR007258">
    <property type="entry name" value="Vps52"/>
</dbReference>
<sequence length="709" mass="78332">MADQSLAAVDQAEMEQDLAMLESDAFVSDALKRGTTLIEYSKKVERELREVEVESVRDYVQQSSQVADLHAQMQRCDGILAKMQETLLGFEFDLGSASRELRSLQRESKRMSVKLRNRRATEARLGAFLAAVALSPDVAVAVCDGPVDERFLSAVTALDSTLRYARGGGEIKAGADAGWRAACVGARAVGDAAPLHDKLEQKASLRCRDYLLEKIEALRTSQTNIHLLQRTQLAKYSYLYRFLEGHAPDHAAEVRTTYVESMAKTLHALFRAYHAALDKHDLEVANKFDVVAVEEHAMRSQFTSRVSLTKRGDGFSLGDRARVLDRLAAPPILVHVAIAEKASYPFEELFRSSLRHLADAAASELQFVSAFLYGGGRSDAVQATVAEIFAKALSATVEHLENKLFACHDVVGLLLVLRLVRRARADAAKRPETAVAALDGFFASCERLLKPRLDAILTANLDSVAKADPRNLGPPGVLPHYVARRYAELHASVAALLPAPPAAPDNGAGDAAAKEAHAFAARLRTSTCDLLGRLGGRLREPKDRVVFLINNYDQILSIFLERGLEAGDDVAHFTAELARQRELFVEDALAEGFAKMIGFVKQTEAEMRTPDRTGDLNLDAPLVERLTRDFAATWKNAILQVNSDVLSYFANFVNGMEVLKQVLTQLLLYYTRFQEIVRKAWRRPPPFAKNLVPTNVILAEIKKYSLSFE</sequence>
<evidence type="ECO:0000259" key="6">
    <source>
        <dbReference type="Pfam" id="PF04129"/>
    </source>
</evidence>
<dbReference type="Pfam" id="PF20655">
    <property type="entry name" value="Vps52_C"/>
    <property type="match status" value="1"/>
</dbReference>
<reference evidence="8 9" key="1">
    <citation type="submission" date="2024-03" db="EMBL/GenBank/DDBJ databases">
        <title>Aureococcus anophagefferens CCMP1851 and Kratosvirus quantuckense: Draft genome of a second virus-susceptible host strain in the model system.</title>
        <authorList>
            <person name="Chase E."/>
            <person name="Truchon A.R."/>
            <person name="Schepens W."/>
            <person name="Wilhelm S.W."/>
        </authorList>
    </citation>
    <scope>NUCLEOTIDE SEQUENCE [LARGE SCALE GENOMIC DNA]</scope>
    <source>
        <strain evidence="8 9">CCMP1851</strain>
    </source>
</reference>
<organism evidence="8 9">
    <name type="scientific">Aureococcus anophagefferens</name>
    <name type="common">Harmful bloom alga</name>
    <dbReference type="NCBI Taxonomy" id="44056"/>
    <lineage>
        <taxon>Eukaryota</taxon>
        <taxon>Sar</taxon>
        <taxon>Stramenopiles</taxon>
        <taxon>Ochrophyta</taxon>
        <taxon>Pelagophyceae</taxon>
        <taxon>Pelagomonadales</taxon>
        <taxon>Pelagomonadaceae</taxon>
        <taxon>Aureococcus</taxon>
    </lineage>
</organism>